<name>A0A7N0RF36_KALFE</name>
<dbReference type="Gramene" id="Kaladp0011s0029.1.v1.1">
    <property type="protein sequence ID" value="Kaladp0011s0029.1.v1.1"/>
    <property type="gene ID" value="Kaladp0011s0029.v1.1"/>
</dbReference>
<evidence type="ECO:0000313" key="1">
    <source>
        <dbReference type="EnsemblPlants" id="Kaladp0011s0029.1.v1.1"/>
    </source>
</evidence>
<organism evidence="1 2">
    <name type="scientific">Kalanchoe fedtschenkoi</name>
    <name type="common">Lavender scallops</name>
    <name type="synonym">South American air plant</name>
    <dbReference type="NCBI Taxonomy" id="63787"/>
    <lineage>
        <taxon>Eukaryota</taxon>
        <taxon>Viridiplantae</taxon>
        <taxon>Streptophyta</taxon>
        <taxon>Embryophyta</taxon>
        <taxon>Tracheophyta</taxon>
        <taxon>Spermatophyta</taxon>
        <taxon>Magnoliopsida</taxon>
        <taxon>eudicotyledons</taxon>
        <taxon>Gunneridae</taxon>
        <taxon>Pentapetalae</taxon>
        <taxon>Saxifragales</taxon>
        <taxon>Crassulaceae</taxon>
        <taxon>Kalanchoe</taxon>
    </lineage>
</organism>
<accession>A0A7N0RF36</accession>
<keyword evidence="2" id="KW-1185">Reference proteome</keyword>
<dbReference type="AlphaFoldDB" id="A0A7N0RF36"/>
<dbReference type="Proteomes" id="UP000594263">
    <property type="component" value="Unplaced"/>
</dbReference>
<dbReference type="EnsemblPlants" id="Kaladp0011s0029.1.v1.1">
    <property type="protein sequence ID" value="Kaladp0011s0029.1.v1.1"/>
    <property type="gene ID" value="Kaladp0011s0029.v1.1"/>
</dbReference>
<sequence>MVSLICLCLPDETISDAKMQLYTLMTREIYVEMLLRDATMWFGMQLIKFLDQSDCQIFLHQNEQLILRAIGNCVFIFNTVNCKNGILEVQIIVTGA</sequence>
<evidence type="ECO:0000313" key="2">
    <source>
        <dbReference type="Proteomes" id="UP000594263"/>
    </source>
</evidence>
<protein>
    <submittedName>
        <fullName evidence="1">Uncharacterized protein</fullName>
    </submittedName>
</protein>
<proteinExistence type="predicted"/>
<reference evidence="1" key="1">
    <citation type="submission" date="2021-01" db="UniProtKB">
        <authorList>
            <consortium name="EnsemblPlants"/>
        </authorList>
    </citation>
    <scope>IDENTIFICATION</scope>
</reference>